<dbReference type="RefSeq" id="XP_059600575.1">
    <property type="nucleotide sequence ID" value="XM_059747514.1"/>
</dbReference>
<dbReference type="KEGG" id="ang:An04g05070"/>
<name>A0AAJ8DYB3_ASPNG</name>
<sequence length="114" mass="12936">MGAPIVVGPLFYEARLSGASLRPLQPTSAKDRRLKRLGVPTVVAPDRPIQPPIWFSLGVWEGIHEEEKDEQEDERREKGGRGVRLDRELSMVQCRWADTTTRTHSTHLHTIARS</sequence>
<organism evidence="2">
    <name type="scientific">Aspergillus niger</name>
    <dbReference type="NCBI Taxonomy" id="5061"/>
    <lineage>
        <taxon>Eukaryota</taxon>
        <taxon>Fungi</taxon>
        <taxon>Dikarya</taxon>
        <taxon>Ascomycota</taxon>
        <taxon>Pezizomycotina</taxon>
        <taxon>Eurotiomycetes</taxon>
        <taxon>Eurotiomycetidae</taxon>
        <taxon>Eurotiales</taxon>
        <taxon>Aspergillaceae</taxon>
        <taxon>Aspergillus</taxon>
        <taxon>Aspergillus subgen. Circumdati</taxon>
    </lineage>
</organism>
<dbReference type="GeneID" id="84590906"/>
<reference evidence="2" key="2">
    <citation type="submission" date="2025-08" db="UniProtKB">
        <authorList>
            <consortium name="RefSeq"/>
        </authorList>
    </citation>
    <scope>IDENTIFICATION</scope>
</reference>
<protein>
    <submittedName>
        <fullName evidence="2">Uncharacterized protein</fullName>
    </submittedName>
</protein>
<accession>A0AAJ8DYB3</accession>
<proteinExistence type="predicted"/>
<dbReference type="AlphaFoldDB" id="A0AAJ8DYB3"/>
<feature type="region of interest" description="Disordered" evidence="1">
    <location>
        <begin position="65"/>
        <end position="84"/>
    </location>
</feature>
<evidence type="ECO:0000313" key="2">
    <source>
        <dbReference type="RefSeq" id="XP_059600575.1"/>
    </source>
</evidence>
<evidence type="ECO:0000256" key="1">
    <source>
        <dbReference type="SAM" id="MobiDB-lite"/>
    </source>
</evidence>
<reference evidence="2" key="1">
    <citation type="submission" date="2025-02" db="EMBL/GenBank/DDBJ databases">
        <authorList>
            <consortium name="NCBI Genome Project"/>
        </authorList>
    </citation>
    <scope>NUCLEOTIDE SEQUENCE</scope>
</reference>
<feature type="compositionally biased region" description="Basic and acidic residues" evidence="1">
    <location>
        <begin position="73"/>
        <end position="84"/>
    </location>
</feature>
<gene>
    <name evidence="2" type="ORF">An04g05070</name>
</gene>
<dbReference type="VEuPathDB" id="FungiDB:An04g05070"/>